<comment type="subcellular location">
    <subcellularLocation>
        <location evidence="1">Membrane</location>
        <topology evidence="1">Multi-pass membrane protein</topology>
    </subcellularLocation>
</comment>
<evidence type="ECO:0000313" key="9">
    <source>
        <dbReference type="EMBL" id="OQX16637.1"/>
    </source>
</evidence>
<dbReference type="Pfam" id="PF02397">
    <property type="entry name" value="Bac_transf"/>
    <property type="match status" value="1"/>
</dbReference>
<keyword evidence="3 9" id="KW-0808">Transferase</keyword>
<gene>
    <name evidence="9" type="ORF">BWK73_03445</name>
</gene>
<protein>
    <submittedName>
        <fullName evidence="9">Undecaprenyl-phosphate glucose phosphotransferase</fullName>
    </submittedName>
</protein>
<feature type="transmembrane region" description="Helical" evidence="7">
    <location>
        <begin position="14"/>
        <end position="34"/>
    </location>
</feature>
<keyword evidence="5 7" id="KW-1133">Transmembrane helix</keyword>
<organism evidence="9 10">
    <name type="scientific">Thiothrix lacustris</name>
    <dbReference type="NCBI Taxonomy" id="525917"/>
    <lineage>
        <taxon>Bacteria</taxon>
        <taxon>Pseudomonadati</taxon>
        <taxon>Pseudomonadota</taxon>
        <taxon>Gammaproteobacteria</taxon>
        <taxon>Thiotrichales</taxon>
        <taxon>Thiotrichaceae</taxon>
        <taxon>Thiothrix</taxon>
    </lineage>
</organism>
<reference evidence="9 10" key="1">
    <citation type="submission" date="2017-01" db="EMBL/GenBank/DDBJ databases">
        <title>Novel large sulfur bacteria in the metagenomes of groundwater-fed chemosynthetic microbial mats in the Lake Huron basin.</title>
        <authorList>
            <person name="Sharrar A.M."/>
            <person name="Flood B.E."/>
            <person name="Bailey J.V."/>
            <person name="Jones D.S."/>
            <person name="Biddanda B."/>
            <person name="Ruberg S.A."/>
            <person name="Marcus D.N."/>
            <person name="Dick G.J."/>
        </authorList>
    </citation>
    <scope>NUCLEOTIDE SEQUENCE [LARGE SCALE GENOMIC DNA]</scope>
    <source>
        <strain evidence="9">A8</strain>
    </source>
</reference>
<proteinExistence type="inferred from homology"/>
<dbReference type="GO" id="GO:0009242">
    <property type="term" value="P:colanic acid biosynthetic process"/>
    <property type="evidence" value="ECO:0007669"/>
    <property type="project" value="TreeGrafter"/>
</dbReference>
<dbReference type="InterPro" id="IPR017473">
    <property type="entry name" value="Undecaprenyl-P_gluc_Ptfrase"/>
</dbReference>
<dbReference type="GO" id="GO:0089702">
    <property type="term" value="F:undecaprenyl-phosphate glucose phosphotransferase activity"/>
    <property type="evidence" value="ECO:0007669"/>
    <property type="project" value="TreeGrafter"/>
</dbReference>
<dbReference type="PANTHER" id="PTHR30576">
    <property type="entry name" value="COLANIC BIOSYNTHESIS UDP-GLUCOSE LIPID CARRIER TRANSFERASE"/>
    <property type="match status" value="1"/>
</dbReference>
<feature type="transmembrane region" description="Helical" evidence="7">
    <location>
        <begin position="281"/>
        <end position="302"/>
    </location>
</feature>
<evidence type="ECO:0000256" key="4">
    <source>
        <dbReference type="ARBA" id="ARBA00022692"/>
    </source>
</evidence>
<dbReference type="InterPro" id="IPR017475">
    <property type="entry name" value="EPS_sugar_tfrase"/>
</dbReference>
<evidence type="ECO:0000256" key="6">
    <source>
        <dbReference type="ARBA" id="ARBA00023136"/>
    </source>
</evidence>
<sequence>MEYLKVNNKISAELIYRSTDTLIILGILLLASLHSSTYNIQGYLVIGLGASLLFGLIGRFTDIYTSWSGRPFFRDEVIRLVATWLITFLSVIFSVFAVKTSEEFSRFVLISWLFVTPVLLISSRYALRLLQASLKRIGLHNHSIAIAGITKQGLRFAEIIDSQPDSGFQIAGFYHLDDDGAALELPSHYARLGDADTMKAAARSGEWDQIYLAPSSEQSLLSQRLINELADTITPIRLIPDDFTNALLHSRYMEIAETPILRIYDAPLSAQRAFIKRLEDLFLGVLILLLVSPLMLGIALAIKLSSRGPILFKQTRHGLRGETFQVFKFRTMTVCENGKHIKQATRDDCRITRVGAFLRKTSLDELPQFFNVLQGHMSIVGPRPHAVAHNEEYRQLIPGYMRRHLMKPGITGWAQVNGWRGETDTLFKMEKRVELDMEYIRSWSLTLDLRIIFVTAFKTLHDKNAY</sequence>
<dbReference type="NCBIfam" id="TIGR03025">
    <property type="entry name" value="EPS_sugtrans"/>
    <property type="match status" value="1"/>
</dbReference>
<feature type="transmembrane region" description="Helical" evidence="7">
    <location>
        <begin position="40"/>
        <end position="57"/>
    </location>
</feature>
<accession>A0A1Y1QYK8</accession>
<dbReference type="InterPro" id="IPR003362">
    <property type="entry name" value="Bact_transf"/>
</dbReference>
<evidence type="ECO:0000256" key="3">
    <source>
        <dbReference type="ARBA" id="ARBA00022679"/>
    </source>
</evidence>
<keyword evidence="4 7" id="KW-0812">Transmembrane</keyword>
<dbReference type="AlphaFoldDB" id="A0A1Y1QYK8"/>
<evidence type="ECO:0000256" key="5">
    <source>
        <dbReference type="ARBA" id="ARBA00022989"/>
    </source>
</evidence>
<comment type="caution">
    <text evidence="9">The sequence shown here is derived from an EMBL/GenBank/DDBJ whole genome shotgun (WGS) entry which is preliminary data.</text>
</comment>
<comment type="similarity">
    <text evidence="2">Belongs to the bacterial sugar transferase family.</text>
</comment>
<dbReference type="Pfam" id="PF13727">
    <property type="entry name" value="CoA_binding_3"/>
    <property type="match status" value="1"/>
</dbReference>
<evidence type="ECO:0000256" key="1">
    <source>
        <dbReference type="ARBA" id="ARBA00004141"/>
    </source>
</evidence>
<feature type="transmembrane region" description="Helical" evidence="7">
    <location>
        <begin position="104"/>
        <end position="127"/>
    </location>
</feature>
<name>A0A1Y1QYK8_9GAMM</name>
<dbReference type="Proteomes" id="UP000192491">
    <property type="component" value="Unassembled WGS sequence"/>
</dbReference>
<evidence type="ECO:0000313" key="10">
    <source>
        <dbReference type="Proteomes" id="UP000192491"/>
    </source>
</evidence>
<dbReference type="PANTHER" id="PTHR30576:SF21">
    <property type="entry name" value="UDP-GLUCOSE:UNDECAPRENYL-PHOSPHATE GLUCOSE-1-PHOSPHATE TRANSFERASE"/>
    <property type="match status" value="1"/>
</dbReference>
<keyword evidence="6 7" id="KW-0472">Membrane</keyword>
<feature type="domain" description="Bacterial sugar transferase" evidence="8">
    <location>
        <begin position="276"/>
        <end position="460"/>
    </location>
</feature>
<evidence type="ECO:0000256" key="2">
    <source>
        <dbReference type="ARBA" id="ARBA00006464"/>
    </source>
</evidence>
<feature type="transmembrane region" description="Helical" evidence="7">
    <location>
        <begin position="77"/>
        <end position="98"/>
    </location>
</feature>
<dbReference type="NCBIfam" id="TIGR03023">
    <property type="entry name" value="WcaJ_sugtrans"/>
    <property type="match status" value="1"/>
</dbReference>
<dbReference type="EMBL" id="MTEJ01000003">
    <property type="protein sequence ID" value="OQX16637.1"/>
    <property type="molecule type" value="Genomic_DNA"/>
</dbReference>
<evidence type="ECO:0000259" key="8">
    <source>
        <dbReference type="Pfam" id="PF02397"/>
    </source>
</evidence>
<dbReference type="GO" id="GO:0016020">
    <property type="term" value="C:membrane"/>
    <property type="evidence" value="ECO:0007669"/>
    <property type="project" value="UniProtKB-SubCell"/>
</dbReference>
<evidence type="ECO:0000256" key="7">
    <source>
        <dbReference type="SAM" id="Phobius"/>
    </source>
</evidence>